<dbReference type="PANTHER" id="PTHR24064">
    <property type="entry name" value="SOLUTE CARRIER FAMILY 22 MEMBER"/>
    <property type="match status" value="1"/>
</dbReference>
<keyword evidence="4 5" id="KW-0472">Membrane</keyword>
<proteinExistence type="predicted"/>
<name>A0A4U5V610_COLLU</name>
<evidence type="ECO:0000256" key="5">
    <source>
        <dbReference type="SAM" id="Phobius"/>
    </source>
</evidence>
<keyword evidence="3 5" id="KW-1133">Transmembrane helix</keyword>
<feature type="transmembrane region" description="Helical" evidence="5">
    <location>
        <begin position="17"/>
        <end position="41"/>
    </location>
</feature>
<dbReference type="Proteomes" id="UP000298787">
    <property type="component" value="Chromosome 15"/>
</dbReference>
<dbReference type="Pfam" id="PF00083">
    <property type="entry name" value="Sugar_tr"/>
    <property type="match status" value="1"/>
</dbReference>
<reference evidence="6 7" key="1">
    <citation type="submission" date="2019-01" db="EMBL/GenBank/DDBJ databases">
        <title>Genome Assembly of Collichthys lucidus.</title>
        <authorList>
            <person name="Cai M."/>
            <person name="Xiao S."/>
        </authorList>
    </citation>
    <scope>NUCLEOTIDE SEQUENCE [LARGE SCALE GENOMIC DNA]</scope>
    <source>
        <strain evidence="6">JT15FE1705JMU</strain>
        <tissue evidence="6">Muscle</tissue>
    </source>
</reference>
<evidence type="ECO:0000256" key="3">
    <source>
        <dbReference type="ARBA" id="ARBA00022989"/>
    </source>
</evidence>
<organism evidence="6 7">
    <name type="scientific">Collichthys lucidus</name>
    <name type="common">Big head croaker</name>
    <name type="synonym">Sciaena lucida</name>
    <dbReference type="NCBI Taxonomy" id="240159"/>
    <lineage>
        <taxon>Eukaryota</taxon>
        <taxon>Metazoa</taxon>
        <taxon>Chordata</taxon>
        <taxon>Craniata</taxon>
        <taxon>Vertebrata</taxon>
        <taxon>Euteleostomi</taxon>
        <taxon>Actinopterygii</taxon>
        <taxon>Neopterygii</taxon>
        <taxon>Teleostei</taxon>
        <taxon>Neoteleostei</taxon>
        <taxon>Acanthomorphata</taxon>
        <taxon>Eupercaria</taxon>
        <taxon>Sciaenidae</taxon>
        <taxon>Collichthys</taxon>
    </lineage>
</organism>
<keyword evidence="7" id="KW-1185">Reference proteome</keyword>
<dbReference type="InterPro" id="IPR005829">
    <property type="entry name" value="Sugar_transporter_CS"/>
</dbReference>
<keyword evidence="2 5" id="KW-0812">Transmembrane</keyword>
<accession>A0A4U5V610</accession>
<feature type="transmembrane region" description="Helical" evidence="5">
    <location>
        <begin position="324"/>
        <end position="343"/>
    </location>
</feature>
<dbReference type="SUPFAM" id="SSF103473">
    <property type="entry name" value="MFS general substrate transporter"/>
    <property type="match status" value="1"/>
</dbReference>
<sequence>MGDYDEDTAFLGQTGPYFWTTFFLLNTVFVSTGFNGLYIVFVGAAPKHHCLIPDVNLTDEWRNAIIPFTEVDGKEVKNQCSRYKLDVVRNLSAEGYIPGRDVNLTSLEKEGCLDGWNYSKEIYQSNIVTEWDLVCDNQWKVPFASSTLFVGYLLGSLISGQLSDRFGRKKVVFISLAAQSVSVLLQSFSYSWRMFCIMFLFVGASQISIYISAFVLGTEVLSKTMRVIFTTLGAFLFYCIGYMTLPWIAYGIREWRTLLAVLSMTSVVYIPLWWMAINIGYFGLSLNTSNLSGNPFMNCFLSATTEVPAYVVSTWLLSKCPRRALLSSFLVIGGGVLLLIQFIPDSFHYVALALEMTGKFGFTMAFSMVYIYTAEIYPTVLRNVGMGMCSSAARIGSITAPYVIYLGTYNKVLPYILMGSLTIASSVVNLFLPETFNRDLPETVEQMQECQG</sequence>
<dbReference type="InterPro" id="IPR005828">
    <property type="entry name" value="MFS_sugar_transport-like"/>
</dbReference>
<dbReference type="InterPro" id="IPR036259">
    <property type="entry name" value="MFS_trans_sf"/>
</dbReference>
<dbReference type="GO" id="GO:0016020">
    <property type="term" value="C:membrane"/>
    <property type="evidence" value="ECO:0007669"/>
    <property type="project" value="UniProtKB-SubCell"/>
</dbReference>
<gene>
    <name evidence="6" type="ORF">D9C73_017209</name>
</gene>
<evidence type="ECO:0000313" key="7">
    <source>
        <dbReference type="Proteomes" id="UP000298787"/>
    </source>
</evidence>
<dbReference type="InterPro" id="IPR011701">
    <property type="entry name" value="MFS"/>
</dbReference>
<feature type="transmembrane region" description="Helical" evidence="5">
    <location>
        <begin position="295"/>
        <end position="317"/>
    </location>
</feature>
<comment type="subcellular location">
    <subcellularLocation>
        <location evidence="1">Membrane</location>
        <topology evidence="1">Multi-pass membrane protein</topology>
    </subcellularLocation>
</comment>
<protein>
    <submittedName>
        <fullName evidence="6">Solute carrier family 22 member 4</fullName>
    </submittedName>
</protein>
<feature type="transmembrane region" description="Helical" evidence="5">
    <location>
        <begin position="195"/>
        <end position="216"/>
    </location>
</feature>
<dbReference type="GO" id="GO:0022857">
    <property type="term" value="F:transmembrane transporter activity"/>
    <property type="evidence" value="ECO:0007669"/>
    <property type="project" value="InterPro"/>
</dbReference>
<feature type="transmembrane region" description="Helical" evidence="5">
    <location>
        <begin position="257"/>
        <end position="275"/>
    </location>
</feature>
<dbReference type="Gene3D" id="1.20.1250.20">
    <property type="entry name" value="MFS general substrate transporter like domains"/>
    <property type="match status" value="2"/>
</dbReference>
<evidence type="ECO:0000313" key="6">
    <source>
        <dbReference type="EMBL" id="TKS83099.1"/>
    </source>
</evidence>
<dbReference type="AlphaFoldDB" id="A0A4U5V610"/>
<evidence type="ECO:0000256" key="2">
    <source>
        <dbReference type="ARBA" id="ARBA00022692"/>
    </source>
</evidence>
<feature type="transmembrane region" description="Helical" evidence="5">
    <location>
        <begin position="228"/>
        <end position="250"/>
    </location>
</feature>
<dbReference type="Pfam" id="PF07690">
    <property type="entry name" value="MFS_1"/>
    <property type="match status" value="1"/>
</dbReference>
<dbReference type="PROSITE" id="PS00216">
    <property type="entry name" value="SUGAR_TRANSPORT_1"/>
    <property type="match status" value="1"/>
</dbReference>
<evidence type="ECO:0000256" key="4">
    <source>
        <dbReference type="ARBA" id="ARBA00023136"/>
    </source>
</evidence>
<feature type="transmembrane region" description="Helical" evidence="5">
    <location>
        <begin position="412"/>
        <end position="432"/>
    </location>
</feature>
<dbReference type="EMBL" id="CM014092">
    <property type="protein sequence ID" value="TKS83099.1"/>
    <property type="molecule type" value="Genomic_DNA"/>
</dbReference>
<evidence type="ECO:0000256" key="1">
    <source>
        <dbReference type="ARBA" id="ARBA00004141"/>
    </source>
</evidence>
<dbReference type="STRING" id="240159.A0A4U5V610"/>